<protein>
    <submittedName>
        <fullName evidence="1">Uncharacterized protein</fullName>
    </submittedName>
</protein>
<organism evidence="1 2">
    <name type="scientific">Hygrophoropsis aurantiaca</name>
    <dbReference type="NCBI Taxonomy" id="72124"/>
    <lineage>
        <taxon>Eukaryota</taxon>
        <taxon>Fungi</taxon>
        <taxon>Dikarya</taxon>
        <taxon>Basidiomycota</taxon>
        <taxon>Agaricomycotina</taxon>
        <taxon>Agaricomycetes</taxon>
        <taxon>Agaricomycetidae</taxon>
        <taxon>Boletales</taxon>
        <taxon>Coniophorineae</taxon>
        <taxon>Hygrophoropsidaceae</taxon>
        <taxon>Hygrophoropsis</taxon>
    </lineage>
</organism>
<comment type="caution">
    <text evidence="1">The sequence shown here is derived from an EMBL/GenBank/DDBJ whole genome shotgun (WGS) entry which is preliminary data.</text>
</comment>
<sequence>MHGSRSGCILPSPLVAVCFCMVSKGIITLIAILFFTTALARPTDTNHCDKANFPDVGPHDYRLDAYDEPGCRKKKHHEYFFGTFKAAPLPFDLNHCHTLKPVLRGKVGSYIFNQGAIPLLEMRTWSGPNCSGDVLDYKLGNRVSHNTKLEGVERVQSFNVLELLKKTF</sequence>
<proteinExistence type="predicted"/>
<evidence type="ECO:0000313" key="1">
    <source>
        <dbReference type="EMBL" id="KAH7908317.1"/>
    </source>
</evidence>
<dbReference type="Proteomes" id="UP000790377">
    <property type="component" value="Unassembled WGS sequence"/>
</dbReference>
<name>A0ACB8A5K2_9AGAM</name>
<gene>
    <name evidence="1" type="ORF">BJ138DRAFT_373502</name>
</gene>
<dbReference type="EMBL" id="MU267830">
    <property type="protein sequence ID" value="KAH7908317.1"/>
    <property type="molecule type" value="Genomic_DNA"/>
</dbReference>
<accession>A0ACB8A5K2</accession>
<reference evidence="1" key="1">
    <citation type="journal article" date="2021" name="New Phytol.">
        <title>Evolutionary innovations through gain and loss of genes in the ectomycorrhizal Boletales.</title>
        <authorList>
            <person name="Wu G."/>
            <person name="Miyauchi S."/>
            <person name="Morin E."/>
            <person name="Kuo A."/>
            <person name="Drula E."/>
            <person name="Varga T."/>
            <person name="Kohler A."/>
            <person name="Feng B."/>
            <person name="Cao Y."/>
            <person name="Lipzen A."/>
            <person name="Daum C."/>
            <person name="Hundley H."/>
            <person name="Pangilinan J."/>
            <person name="Johnson J."/>
            <person name="Barry K."/>
            <person name="LaButti K."/>
            <person name="Ng V."/>
            <person name="Ahrendt S."/>
            <person name="Min B."/>
            <person name="Choi I.G."/>
            <person name="Park H."/>
            <person name="Plett J.M."/>
            <person name="Magnuson J."/>
            <person name="Spatafora J.W."/>
            <person name="Nagy L.G."/>
            <person name="Henrissat B."/>
            <person name="Grigoriev I.V."/>
            <person name="Yang Z.L."/>
            <person name="Xu J."/>
            <person name="Martin F.M."/>
        </authorList>
    </citation>
    <scope>NUCLEOTIDE SEQUENCE</scope>
    <source>
        <strain evidence="1">ATCC 28755</strain>
    </source>
</reference>
<keyword evidence="2" id="KW-1185">Reference proteome</keyword>
<evidence type="ECO:0000313" key="2">
    <source>
        <dbReference type="Proteomes" id="UP000790377"/>
    </source>
</evidence>